<evidence type="ECO:0008006" key="4">
    <source>
        <dbReference type="Google" id="ProtNLM"/>
    </source>
</evidence>
<evidence type="ECO:0000313" key="2">
    <source>
        <dbReference type="EMBL" id="PXX46651.1"/>
    </source>
</evidence>
<feature type="transmembrane region" description="Helical" evidence="1">
    <location>
        <begin position="57"/>
        <end position="74"/>
    </location>
</feature>
<protein>
    <recommendedName>
        <fullName evidence="4">Ceramidase</fullName>
    </recommendedName>
</protein>
<sequence>MKTGSRLPLLQAMLPWLISVLAALALLLHGPIAQLAHYHDFADQSDCSGIPHAIDVLTNIAFAIVAMAGGWFLLEKHRRDDTGIAFPAYCTFALSLAATAVGSSYYHLAPDDARLFWDRLPIAFACCSLLAAVRAEGLPGMDARTAFMELVLLLIAALMSVIWWKQTGDLRPYLLIQGLTLVLVPLWQWICKAGRADRLAFGAAMLLYVVAKITEMLDAQILQQLQVMSGHSLKHLLAALAAGLIVWCWRSHQEAKVIVPVQKIVVQRQTAS</sequence>
<feature type="transmembrane region" description="Helical" evidence="1">
    <location>
        <begin position="86"/>
        <end position="109"/>
    </location>
</feature>
<dbReference type="PANTHER" id="PTHR34368">
    <property type="entry name" value="OS01G0962200 PROTEIN"/>
    <property type="match status" value="1"/>
</dbReference>
<proteinExistence type="predicted"/>
<feature type="transmembrane region" description="Helical" evidence="1">
    <location>
        <begin position="232"/>
        <end position="249"/>
    </location>
</feature>
<dbReference type="RefSeq" id="WP_110253111.1">
    <property type="nucleotide sequence ID" value="NZ_QJKB01000001.1"/>
</dbReference>
<dbReference type="AlphaFoldDB" id="A0A318JCL1"/>
<dbReference type="Proteomes" id="UP000247792">
    <property type="component" value="Unassembled WGS sequence"/>
</dbReference>
<reference evidence="2 3" key="1">
    <citation type="submission" date="2018-05" db="EMBL/GenBank/DDBJ databases">
        <title>Genomic Encyclopedia of Type Strains, Phase IV (KMG-IV): sequencing the most valuable type-strain genomes for metagenomic binning, comparative biology and taxonomic classification.</title>
        <authorList>
            <person name="Goeker M."/>
        </authorList>
    </citation>
    <scope>NUCLEOTIDE SEQUENCE [LARGE SCALE GENOMIC DNA]</scope>
    <source>
        <strain evidence="2 3">DSM 19792</strain>
    </source>
</reference>
<keyword evidence="1" id="KW-0472">Membrane</keyword>
<feature type="transmembrane region" description="Helical" evidence="1">
    <location>
        <begin position="145"/>
        <end position="164"/>
    </location>
</feature>
<keyword evidence="3" id="KW-1185">Reference proteome</keyword>
<dbReference type="PANTHER" id="PTHR34368:SF1">
    <property type="entry name" value="OS01G0962200 PROTEIN"/>
    <property type="match status" value="1"/>
</dbReference>
<gene>
    <name evidence="2" type="ORF">DFR42_101224</name>
</gene>
<evidence type="ECO:0000256" key="1">
    <source>
        <dbReference type="SAM" id="Phobius"/>
    </source>
</evidence>
<feature type="transmembrane region" description="Helical" evidence="1">
    <location>
        <begin position="115"/>
        <end position="133"/>
    </location>
</feature>
<keyword evidence="1" id="KW-0812">Transmembrane</keyword>
<accession>A0A318JCL1</accession>
<name>A0A318JCL1_9BURK</name>
<keyword evidence="1" id="KW-1133">Transmembrane helix</keyword>
<dbReference type="EMBL" id="QJKB01000001">
    <property type="protein sequence ID" value="PXX46651.1"/>
    <property type="molecule type" value="Genomic_DNA"/>
</dbReference>
<organism evidence="2 3">
    <name type="scientific">Undibacterium pigrum</name>
    <dbReference type="NCBI Taxonomy" id="401470"/>
    <lineage>
        <taxon>Bacteria</taxon>
        <taxon>Pseudomonadati</taxon>
        <taxon>Pseudomonadota</taxon>
        <taxon>Betaproteobacteria</taxon>
        <taxon>Burkholderiales</taxon>
        <taxon>Oxalobacteraceae</taxon>
        <taxon>Undibacterium</taxon>
    </lineage>
</organism>
<feature type="transmembrane region" description="Helical" evidence="1">
    <location>
        <begin position="199"/>
        <end position="217"/>
    </location>
</feature>
<evidence type="ECO:0000313" key="3">
    <source>
        <dbReference type="Proteomes" id="UP000247792"/>
    </source>
</evidence>
<comment type="caution">
    <text evidence="2">The sequence shown here is derived from an EMBL/GenBank/DDBJ whole genome shotgun (WGS) entry which is preliminary data.</text>
</comment>
<feature type="transmembrane region" description="Helical" evidence="1">
    <location>
        <begin position="170"/>
        <end position="187"/>
    </location>
</feature>
<dbReference type="OrthoDB" id="6088058at2"/>